<organism evidence="2 3">
    <name type="scientific">Clostridium gelidum</name>
    <dbReference type="NCBI Taxonomy" id="704125"/>
    <lineage>
        <taxon>Bacteria</taxon>
        <taxon>Bacillati</taxon>
        <taxon>Bacillota</taxon>
        <taxon>Clostridia</taxon>
        <taxon>Eubacteriales</taxon>
        <taxon>Clostridiaceae</taxon>
        <taxon>Clostridium</taxon>
    </lineage>
</organism>
<protein>
    <recommendedName>
        <fullName evidence="4">DUF2273 domain-containing protein</fullName>
    </recommendedName>
</protein>
<name>A0ABM7TA95_9CLOT</name>
<proteinExistence type="predicted"/>
<keyword evidence="1" id="KW-1133">Transmembrane helix</keyword>
<keyword evidence="1" id="KW-0812">Transmembrane</keyword>
<evidence type="ECO:0000313" key="2">
    <source>
        <dbReference type="EMBL" id="BCZ48891.1"/>
    </source>
</evidence>
<evidence type="ECO:0008006" key="4">
    <source>
        <dbReference type="Google" id="ProtNLM"/>
    </source>
</evidence>
<accession>A0ABM7TA95</accession>
<keyword evidence="3" id="KW-1185">Reference proteome</keyword>
<reference evidence="3" key="1">
    <citation type="submission" date="2021-07" db="EMBL/GenBank/DDBJ databases">
        <title>Complete genome sequencing of a Clostridium isolate.</title>
        <authorList>
            <person name="Ueki A."/>
            <person name="Tonouchi A."/>
        </authorList>
    </citation>
    <scope>NUCLEOTIDE SEQUENCE [LARGE SCALE GENOMIC DNA]</scope>
    <source>
        <strain evidence="3">C5S11</strain>
    </source>
</reference>
<dbReference type="EMBL" id="AP024849">
    <property type="protein sequence ID" value="BCZ48891.1"/>
    <property type="molecule type" value="Genomic_DNA"/>
</dbReference>
<evidence type="ECO:0000313" key="3">
    <source>
        <dbReference type="Proteomes" id="UP000824633"/>
    </source>
</evidence>
<keyword evidence="1" id="KW-0472">Membrane</keyword>
<evidence type="ECO:0000256" key="1">
    <source>
        <dbReference type="SAM" id="Phobius"/>
    </source>
</evidence>
<feature type="transmembrane region" description="Helical" evidence="1">
    <location>
        <begin position="6"/>
        <end position="28"/>
    </location>
</feature>
<sequence>MAGIIGVLIIIIIGMLFGRINVLIGLILEGIVKLIRKLF</sequence>
<dbReference type="Proteomes" id="UP000824633">
    <property type="component" value="Chromosome"/>
</dbReference>
<gene>
    <name evidence="2" type="ORF">psyc5s11_49580</name>
</gene>